<dbReference type="PROSITE" id="PS50825">
    <property type="entry name" value="HYR"/>
    <property type="match status" value="1"/>
</dbReference>
<dbReference type="GO" id="GO:0004930">
    <property type="term" value="F:G protein-coupled receptor activity"/>
    <property type="evidence" value="ECO:0007669"/>
    <property type="project" value="InterPro"/>
</dbReference>
<dbReference type="InterPro" id="IPR038081">
    <property type="entry name" value="CalX-like_sf"/>
</dbReference>
<dbReference type="Pfam" id="PF00002">
    <property type="entry name" value="7tm_2"/>
    <property type="match status" value="1"/>
</dbReference>
<dbReference type="EMBL" id="JAIZAY010000002">
    <property type="protein sequence ID" value="KAJ8046931.1"/>
    <property type="molecule type" value="Genomic_DNA"/>
</dbReference>
<dbReference type="InterPro" id="IPR003410">
    <property type="entry name" value="HYR_dom"/>
</dbReference>
<dbReference type="InterPro" id="IPR017981">
    <property type="entry name" value="GPCR_2-like_7TM"/>
</dbReference>
<evidence type="ECO:0000259" key="10">
    <source>
        <dbReference type="PROSITE" id="PS50825"/>
    </source>
</evidence>
<keyword evidence="11" id="KW-0675">Receptor</keyword>
<feature type="domain" description="HYR" evidence="10">
    <location>
        <begin position="384"/>
        <end position="468"/>
    </location>
</feature>
<dbReference type="Proteomes" id="UP001152320">
    <property type="component" value="Chromosome 2"/>
</dbReference>
<keyword evidence="5" id="KW-0106">Calcium</keyword>
<feature type="transmembrane region" description="Helical" evidence="8">
    <location>
        <begin position="1022"/>
        <end position="1043"/>
    </location>
</feature>
<evidence type="ECO:0000256" key="2">
    <source>
        <dbReference type="ARBA" id="ARBA00022692"/>
    </source>
</evidence>
<dbReference type="GO" id="GO:0007166">
    <property type="term" value="P:cell surface receptor signaling pathway"/>
    <property type="evidence" value="ECO:0007669"/>
    <property type="project" value="InterPro"/>
</dbReference>
<name>A0A9Q1CKE9_HOLLE</name>
<keyword evidence="2 8" id="KW-0812">Transmembrane</keyword>
<dbReference type="Gene3D" id="1.20.1070.10">
    <property type="entry name" value="Rhodopsin 7-helix transmembrane proteins"/>
    <property type="match status" value="1"/>
</dbReference>
<dbReference type="PANTHER" id="PTHR46670">
    <property type="entry name" value="ENDO/EXONUCLEASE/PHOSPHATASE DOMAIN-CONTAINING PROTEIN"/>
    <property type="match status" value="1"/>
</dbReference>
<feature type="domain" description="G-protein coupled receptors family 2 profile 2" evidence="9">
    <location>
        <begin position="986"/>
        <end position="1122"/>
    </location>
</feature>
<dbReference type="InterPro" id="IPR005135">
    <property type="entry name" value="Endo/exonuclease/phosphatase"/>
</dbReference>
<dbReference type="PROSITE" id="PS50261">
    <property type="entry name" value="G_PROTEIN_RECEP_F2_4"/>
    <property type="match status" value="1"/>
</dbReference>
<dbReference type="InterPro" id="IPR003644">
    <property type="entry name" value="Calx_beta"/>
</dbReference>
<feature type="transmembrane region" description="Helical" evidence="8">
    <location>
        <begin position="1098"/>
        <end position="1124"/>
    </location>
</feature>
<evidence type="ECO:0000256" key="7">
    <source>
        <dbReference type="ARBA" id="ARBA00023136"/>
    </source>
</evidence>
<keyword evidence="12" id="KW-1185">Reference proteome</keyword>
<dbReference type="Pfam" id="PF03160">
    <property type="entry name" value="Calx-beta"/>
    <property type="match status" value="4"/>
</dbReference>
<evidence type="ECO:0000256" key="5">
    <source>
        <dbReference type="ARBA" id="ARBA00022837"/>
    </source>
</evidence>
<keyword evidence="4" id="KW-0677">Repeat</keyword>
<sequence>MVSDSDYQMESQILSIEAGSLSGTLSVSILDDDLVEVQECLVVSIQSVSWTQEDRNEQISFDTSPLVVRIDDVDSDIEFQNGDASDTDYSVPTTTLRNLRGNGEDEIFVVRIVNDELVEGDEVFTVSFRSGQEWPRIHIEQSLASTEITILDDDRDERDLATMTVSADLGTDFALTSSILTIPPGETQTSVRIQIIDDEDKEPAEEFLVSITNPSDQLRVASSERTTSVVITDDDTTRNGRYVAMAKSVVTVGEGDGKVQIPILVESEGDEPIVIPCVILRMKNDLVEEGEDDATLLVSLPYVFNESITVDLASTPVTAQSEDFMQLRRSVVIPANELSASIVFKIVDDTETEGDEVFTVMASSVTSPFRVCQETSTSTVTIFRNDQGPSVAYCPDDVTVFSMDPQENITVSWEQARFERGQDPIRTFQGFDVTETSLKAGSSITISMAATDVVGRTSVCSFDVGVLLKNREDLKGYTVNMTLFNTNDDSTEPSRSELRHWLNSHYRTGSCSQGGYAGLDILKIKPDRSFTEVIYKIFFVTLSECCIQDALINFNELLALSPADSAFNVNVERHIPDVLFLQANISINVSLGFDASIYEDPDHLQTKLLRNMLITQLSANLSNTSGFIGICLSPFALRTVAVLASYVIEVSRESVHRTEDIKIQHLNFDMTSLNVTEGLIVPVGSDVNLRDFRFCLRADITEGRTEIKLPSGLENTIIGISDFRSNPCDSLDYGEEEDTLQIIWAQCINNGVDTIWNYTVNCNATLGEYLTFLLTIPIGEGNAVEVAMQLSNASRRLESEGGADEVMQVAALFKKITNSSKLLKPTVVERDKSILANFGIATVPAGNKETSDSNFELEDIIQVDSSNMRQILVMEASSILLYPSDLASSSLLSETLKFTAAVYRTPVLFSSRYYNELNMNQSLYSRRKKRSLVPNTRVISSSLFSGGEVITAFDSMNINDSFRQWYRPLTDIYEHDSLTEVQYNILEAVTFFGCAASILGLAITLIAFITQRNLRSKRPNQILLWLCSHLLALYITFLIMVVLDSERTSEFLPPLQCGILAGVMHFITLSSLFWMLVEGVNMYILFVRIVRTHVRYFMLKAVIFADGVPLIIVVLTIVITRVAFKEDYSRQSVGNRTGGGTGLLFKDVFTLVDSNSEEKTSFEFSDWHLSYRNFRLRVIVVYRPPYSASHPVSFTTFLSEFSDLLENVVPSPHNLIILGDFNIHVDDQCDPSTLRFTDLLDSFDLENKVSSPTHTSGHTLDLVISRSNSRIDVTSVLADHFLSDHCFIHTSLICTSVEFDRKTMVYRNINRIDMDEFKKDLSQSALCDDNLNDLHSIISTCDYSLKTLLDKHAPVKSKTVTIKPSRPWFTSSLNSFKRVRRQLEKKWLCSRTQDDLNAFKKARNDFIAACDNAKRGYFSRQVQDCKGDQKKLFLLINKLTFRSTSNQLPPSIDNKSLADGFGEFFQKKVNRIASDVSIMCTNEAFQPIADQFSCADITEFSNFATLSQADVLKLINKSASKHCILDPVPTKIVKECIEILLPVITNIINLCMEHGCNYKVKYRPSSEHGNADALSRLPCNKLSEDSSQEETVYYFSYINDLPVTARDINKATRKEPVLSTVYDYVAQDGQIMYMRLNFSHILVEEMDYRLIMDAFYGNLVL</sequence>
<dbReference type="Pfam" id="PF14529">
    <property type="entry name" value="Exo_endo_phos_2"/>
    <property type="match status" value="1"/>
</dbReference>
<feature type="transmembrane region" description="Helical" evidence="8">
    <location>
        <begin position="1063"/>
        <end position="1086"/>
    </location>
</feature>
<evidence type="ECO:0000256" key="1">
    <source>
        <dbReference type="ARBA" id="ARBA00004141"/>
    </source>
</evidence>
<evidence type="ECO:0000256" key="6">
    <source>
        <dbReference type="ARBA" id="ARBA00022989"/>
    </source>
</evidence>
<comment type="subcellular location">
    <subcellularLocation>
        <location evidence="1">Membrane</location>
        <topology evidence="1">Multi-pass membrane protein</topology>
    </subcellularLocation>
</comment>
<dbReference type="InterPro" id="IPR000832">
    <property type="entry name" value="GPCR_2_secretin-like"/>
</dbReference>
<protein>
    <submittedName>
        <fullName evidence="11">Adhesion G-protein coupled receptor G6</fullName>
    </submittedName>
</protein>
<accession>A0A9Q1CKE9</accession>
<keyword evidence="7 8" id="KW-0472">Membrane</keyword>
<dbReference type="PANTHER" id="PTHR46670:SF3">
    <property type="entry name" value="ENDONUCLEASE_EXONUCLEASE_PHOSPHATASE DOMAIN-CONTAINING PROTEIN"/>
    <property type="match status" value="1"/>
</dbReference>
<evidence type="ECO:0000313" key="11">
    <source>
        <dbReference type="EMBL" id="KAJ8046931.1"/>
    </source>
</evidence>
<dbReference type="SUPFAM" id="SSF56219">
    <property type="entry name" value="DNase I-like"/>
    <property type="match status" value="1"/>
</dbReference>
<gene>
    <name evidence="11" type="ORF">HOLleu_05775</name>
</gene>
<evidence type="ECO:0000256" key="3">
    <source>
        <dbReference type="ARBA" id="ARBA00022729"/>
    </source>
</evidence>
<dbReference type="GO" id="GO:0003824">
    <property type="term" value="F:catalytic activity"/>
    <property type="evidence" value="ECO:0007669"/>
    <property type="project" value="InterPro"/>
</dbReference>
<dbReference type="Gene3D" id="2.60.40.2030">
    <property type="match status" value="4"/>
</dbReference>
<keyword evidence="3" id="KW-0732">Signal</keyword>
<organism evidence="11 12">
    <name type="scientific">Holothuria leucospilota</name>
    <name type="common">Black long sea cucumber</name>
    <name type="synonym">Mertensiothuria leucospilota</name>
    <dbReference type="NCBI Taxonomy" id="206669"/>
    <lineage>
        <taxon>Eukaryota</taxon>
        <taxon>Metazoa</taxon>
        <taxon>Echinodermata</taxon>
        <taxon>Eleutherozoa</taxon>
        <taxon>Echinozoa</taxon>
        <taxon>Holothuroidea</taxon>
        <taxon>Aspidochirotacea</taxon>
        <taxon>Aspidochirotida</taxon>
        <taxon>Holothuriidae</taxon>
        <taxon>Holothuria</taxon>
    </lineage>
</organism>
<dbReference type="InterPro" id="IPR036691">
    <property type="entry name" value="Endo/exonu/phosph_ase_sf"/>
</dbReference>
<keyword evidence="6 8" id="KW-1133">Transmembrane helix</keyword>
<dbReference type="SUPFAM" id="SSF141072">
    <property type="entry name" value="CalX-like"/>
    <property type="match status" value="4"/>
</dbReference>
<reference evidence="11" key="1">
    <citation type="submission" date="2021-10" db="EMBL/GenBank/DDBJ databases">
        <title>Tropical sea cucumber genome reveals ecological adaptation and Cuvierian tubules defense mechanism.</title>
        <authorList>
            <person name="Chen T."/>
        </authorList>
    </citation>
    <scope>NUCLEOTIDE SEQUENCE</scope>
    <source>
        <strain evidence="11">Nanhai2018</strain>
        <tissue evidence="11">Muscle</tissue>
    </source>
</reference>
<evidence type="ECO:0000313" key="12">
    <source>
        <dbReference type="Proteomes" id="UP001152320"/>
    </source>
</evidence>
<dbReference type="OrthoDB" id="427924at2759"/>
<comment type="caution">
    <text evidence="11">The sequence shown here is derived from an EMBL/GenBank/DDBJ whole genome shotgun (WGS) entry which is preliminary data.</text>
</comment>
<evidence type="ECO:0000256" key="4">
    <source>
        <dbReference type="ARBA" id="ARBA00022737"/>
    </source>
</evidence>
<feature type="transmembrane region" description="Helical" evidence="8">
    <location>
        <begin position="988"/>
        <end position="1010"/>
    </location>
</feature>
<dbReference type="Gene3D" id="3.60.10.10">
    <property type="entry name" value="Endonuclease/exonuclease/phosphatase"/>
    <property type="match status" value="1"/>
</dbReference>
<proteinExistence type="predicted"/>
<evidence type="ECO:0000256" key="8">
    <source>
        <dbReference type="SAM" id="Phobius"/>
    </source>
</evidence>
<dbReference type="GO" id="GO:0016020">
    <property type="term" value="C:membrane"/>
    <property type="evidence" value="ECO:0007669"/>
    <property type="project" value="UniProtKB-SubCell"/>
</dbReference>
<evidence type="ECO:0000259" key="9">
    <source>
        <dbReference type="PROSITE" id="PS50261"/>
    </source>
</evidence>